<evidence type="ECO:0000313" key="1">
    <source>
        <dbReference type="EMBL" id="ARW66573.1"/>
    </source>
</evidence>
<dbReference type="Pfam" id="PF01947">
    <property type="entry name" value="Rv2949c-like"/>
    <property type="match status" value="1"/>
</dbReference>
<dbReference type="AlphaFoldDB" id="A0A1Z1MKH7"/>
<protein>
    <recommendedName>
        <fullName evidence="2">Chorismate lyase</fullName>
    </recommendedName>
</protein>
<accession>A0A1Z1MKH7</accession>
<dbReference type="InterPro" id="IPR028978">
    <property type="entry name" value="Chorismate_lyase_/UTRA_dom_sf"/>
</dbReference>
<geneLocation type="chloroplast" evidence="1"/>
<dbReference type="SUPFAM" id="SSF64288">
    <property type="entry name" value="Chorismate lyase-like"/>
    <property type="match status" value="1"/>
</dbReference>
<sequence length="177" mass="21306">MNLYIYTFYNFHAICIIPINKIEEKANKLIDFIPVKWQLILTNNGSFTQALTYLTNQIIDIKMLQNKHKTNKRHIRCVWLGAEIYTKLTFARSLWLLTLDNQTIKTDKPIGKSFIKHKIDIYKKIHEIYYGYSQNFEKSFSLNKPLWGRKYTLYYKNKSSVTIQEFFSPDILYFFYK</sequence>
<gene>
    <name evidence="1" type="primary">ycf21</name>
</gene>
<dbReference type="RefSeq" id="YP_009397387.1">
    <property type="nucleotide sequence ID" value="NC_035287.1"/>
</dbReference>
<name>A0A1Z1MKH7_9FLOR</name>
<dbReference type="EMBL" id="MF101443">
    <property type="protein sequence ID" value="ARW66573.1"/>
    <property type="molecule type" value="Genomic_DNA"/>
</dbReference>
<keyword evidence="1" id="KW-0150">Chloroplast</keyword>
<organism evidence="1">
    <name type="scientific">Dasyclonium flaccidum</name>
    <dbReference type="NCBI Taxonomy" id="2007274"/>
    <lineage>
        <taxon>Eukaryota</taxon>
        <taxon>Rhodophyta</taxon>
        <taxon>Florideophyceae</taxon>
        <taxon>Rhodymeniophycidae</taxon>
        <taxon>Ceramiales</taxon>
        <taxon>Rhodomelaceae</taxon>
        <taxon>Polyzonieae</taxon>
        <taxon>Dasyclonium</taxon>
    </lineage>
</organism>
<proteinExistence type="predicted"/>
<keyword evidence="1" id="KW-0934">Plastid</keyword>
<dbReference type="InterPro" id="IPR002800">
    <property type="entry name" value="Rv2949c-like"/>
</dbReference>
<dbReference type="Gene3D" id="3.40.1410.10">
    <property type="entry name" value="Chorismate lyase-like"/>
    <property type="match status" value="1"/>
</dbReference>
<evidence type="ECO:0008006" key="2">
    <source>
        <dbReference type="Google" id="ProtNLM"/>
    </source>
</evidence>
<reference evidence="1" key="1">
    <citation type="journal article" date="2017" name="J. Phycol.">
        <title>Analysis of chloroplast genomes and a supermatrix inform reclassification of the Rhodomelaceae (Rhodophyta).</title>
        <authorList>
            <person name="Diaz-Tapia P."/>
            <person name="Maggs C.A."/>
            <person name="West J.A."/>
            <person name="Verbruggen H."/>
        </authorList>
    </citation>
    <scope>NUCLEOTIDE SEQUENCE</scope>
    <source>
        <strain evidence="1">PD1087</strain>
    </source>
</reference>
<dbReference type="GeneID" id="33359742"/>